<protein>
    <submittedName>
        <fullName evidence="1">DUF4437 domain-containing protein</fullName>
    </submittedName>
</protein>
<evidence type="ECO:0000313" key="2">
    <source>
        <dbReference type="Proteomes" id="UP000607281"/>
    </source>
</evidence>
<reference evidence="1 2" key="1">
    <citation type="journal article" date="2020" name="ISME J.">
        <title>Comparative genomics reveals insights into cyanobacterial evolution and habitat adaptation.</title>
        <authorList>
            <person name="Chen M.Y."/>
            <person name="Teng W.K."/>
            <person name="Zhao L."/>
            <person name="Hu C.X."/>
            <person name="Zhou Y.K."/>
            <person name="Han B.P."/>
            <person name="Song L.R."/>
            <person name="Shu W.S."/>
        </authorList>
    </citation>
    <scope>NUCLEOTIDE SEQUENCE [LARGE SCALE GENOMIC DNA]</scope>
    <source>
        <strain evidence="1 2">FACHB-260</strain>
    </source>
</reference>
<dbReference type="EMBL" id="JACJRF010000002">
    <property type="protein sequence ID" value="MBD2342960.1"/>
    <property type="molecule type" value="Genomic_DNA"/>
</dbReference>
<dbReference type="Proteomes" id="UP000607281">
    <property type="component" value="Unassembled WGS sequence"/>
</dbReference>
<sequence length="245" mass="27088">MTRSHIEFILSSEVEQHIWHIDGIENDACARTLSHNPQNGAATELVSFPSGWSVPMGSFSADIEIFVLDGQLQIGPYRLKQHSYAYIPAGVCCGPWKAQGLTNALWMPSASSLFTATTEHSHPIHLNCYIPSIDTSALPWSGTITPGFPPGAMRKVLRTDPDTGASTWLLGVLPQWRDNRVEIHPVVEEAYLVMGEMNTPLGTMTPGSYFWRPAHIPHGPFATSTGTLIFFRTDGPLRTDYIWPD</sequence>
<name>A0ABR8CM67_9NOST</name>
<evidence type="ECO:0000313" key="1">
    <source>
        <dbReference type="EMBL" id="MBD2342960.1"/>
    </source>
</evidence>
<dbReference type="InterPro" id="IPR028013">
    <property type="entry name" value="DUF4437"/>
</dbReference>
<dbReference type="RefSeq" id="WP_190405436.1">
    <property type="nucleotide sequence ID" value="NZ_JACJRF010000002.1"/>
</dbReference>
<keyword evidence="2" id="KW-1185">Reference proteome</keyword>
<dbReference type="InterPro" id="IPR011051">
    <property type="entry name" value="RmlC_Cupin_sf"/>
</dbReference>
<dbReference type="Pfam" id="PF14499">
    <property type="entry name" value="DUF4437"/>
    <property type="match status" value="1"/>
</dbReference>
<comment type="caution">
    <text evidence="1">The sequence shown here is derived from an EMBL/GenBank/DDBJ whole genome shotgun (WGS) entry which is preliminary data.</text>
</comment>
<organism evidence="1 2">
    <name type="scientific">Anabaena subtropica FACHB-260</name>
    <dbReference type="NCBI Taxonomy" id="2692884"/>
    <lineage>
        <taxon>Bacteria</taxon>
        <taxon>Bacillati</taxon>
        <taxon>Cyanobacteriota</taxon>
        <taxon>Cyanophyceae</taxon>
        <taxon>Nostocales</taxon>
        <taxon>Nostocaceae</taxon>
        <taxon>Anabaena</taxon>
    </lineage>
</organism>
<dbReference type="SUPFAM" id="SSF51182">
    <property type="entry name" value="RmlC-like cupins"/>
    <property type="match status" value="2"/>
</dbReference>
<dbReference type="Gene3D" id="2.60.120.10">
    <property type="entry name" value="Jelly Rolls"/>
    <property type="match status" value="1"/>
</dbReference>
<gene>
    <name evidence="1" type="ORF">H6G18_02200</name>
</gene>
<accession>A0ABR8CM67</accession>
<dbReference type="InterPro" id="IPR014710">
    <property type="entry name" value="RmlC-like_jellyroll"/>
</dbReference>
<proteinExistence type="predicted"/>